<reference evidence="2" key="1">
    <citation type="journal article" date="2023" name="G3 (Bethesda)">
        <title>Genome assembly and association tests identify interacting loci associated with vigor, precocity, and sex in interspecific pistachio rootstocks.</title>
        <authorList>
            <person name="Palmer W."/>
            <person name="Jacygrad E."/>
            <person name="Sagayaradj S."/>
            <person name="Cavanaugh K."/>
            <person name="Han R."/>
            <person name="Bertier L."/>
            <person name="Beede B."/>
            <person name="Kafkas S."/>
            <person name="Golino D."/>
            <person name="Preece J."/>
            <person name="Michelmore R."/>
        </authorList>
    </citation>
    <scope>NUCLEOTIDE SEQUENCE [LARGE SCALE GENOMIC DNA]</scope>
</reference>
<dbReference type="Proteomes" id="UP001163603">
    <property type="component" value="Chromosome 9"/>
</dbReference>
<proteinExistence type="predicted"/>
<comment type="caution">
    <text evidence="1">The sequence shown here is derived from an EMBL/GenBank/DDBJ whole genome shotgun (WGS) entry which is preliminary data.</text>
</comment>
<name>A0ACC0Y3X7_9ROSI</name>
<keyword evidence="2" id="KW-1185">Reference proteome</keyword>
<evidence type="ECO:0000313" key="2">
    <source>
        <dbReference type="Proteomes" id="UP001163603"/>
    </source>
</evidence>
<accession>A0ACC0Y3X7</accession>
<protein>
    <submittedName>
        <fullName evidence="1">Uncharacterized protein</fullName>
    </submittedName>
</protein>
<sequence>MEQLLRMGFPNELAAEALAATGGKSTLKATEWILSRRPSAEQTISLPTKTRSFLCQTHQTRHCYCHCYCLCHPIGGICSPREACQDMCASSAPHRAHETSYASRGRRPHQPSPFRHPVGPLRNRFNKSQEDSFLPVIEDGSIVFIGATTENPSFHLITPLGVGKSAGVRFEVKEDAIEFLSSNCGGHARVALNALEISATRAATRVSVKQLKSVEEEEEMNLVSIYTEHQLHVFLLYSLLARQ</sequence>
<evidence type="ECO:0000313" key="1">
    <source>
        <dbReference type="EMBL" id="KAJ0028346.1"/>
    </source>
</evidence>
<dbReference type="EMBL" id="CM047744">
    <property type="protein sequence ID" value="KAJ0028346.1"/>
    <property type="molecule type" value="Genomic_DNA"/>
</dbReference>
<gene>
    <name evidence="1" type="ORF">Pint_36499</name>
</gene>
<organism evidence="1 2">
    <name type="scientific">Pistacia integerrima</name>
    <dbReference type="NCBI Taxonomy" id="434235"/>
    <lineage>
        <taxon>Eukaryota</taxon>
        <taxon>Viridiplantae</taxon>
        <taxon>Streptophyta</taxon>
        <taxon>Embryophyta</taxon>
        <taxon>Tracheophyta</taxon>
        <taxon>Spermatophyta</taxon>
        <taxon>Magnoliopsida</taxon>
        <taxon>eudicotyledons</taxon>
        <taxon>Gunneridae</taxon>
        <taxon>Pentapetalae</taxon>
        <taxon>rosids</taxon>
        <taxon>malvids</taxon>
        <taxon>Sapindales</taxon>
        <taxon>Anacardiaceae</taxon>
        <taxon>Pistacia</taxon>
    </lineage>
</organism>